<organism evidence="1">
    <name type="scientific">Uncultured Desulfatiglans sp</name>
    <dbReference type="NCBI Taxonomy" id="1748965"/>
    <lineage>
        <taxon>Bacteria</taxon>
        <taxon>Pseudomonadati</taxon>
        <taxon>Thermodesulfobacteriota</taxon>
        <taxon>Desulfobacteria</taxon>
        <taxon>Desulfatiglandales</taxon>
        <taxon>Desulfatiglandaceae</taxon>
        <taxon>Desulfatiglans</taxon>
        <taxon>environmental samples</taxon>
    </lineage>
</organism>
<dbReference type="GO" id="GO:0004252">
    <property type="term" value="F:serine-type endopeptidase activity"/>
    <property type="evidence" value="ECO:0007669"/>
    <property type="project" value="InterPro"/>
</dbReference>
<gene>
    <name evidence="1" type="ORF">TRIP_B40466</name>
</gene>
<dbReference type="InterPro" id="IPR001940">
    <property type="entry name" value="Peptidase_S1C"/>
</dbReference>
<protein>
    <recommendedName>
        <fullName evidence="2">Serine protease</fullName>
    </recommendedName>
</protein>
<dbReference type="PANTHER" id="PTHR43019">
    <property type="entry name" value="SERINE ENDOPROTEASE DEGS"/>
    <property type="match status" value="1"/>
</dbReference>
<accession>A0A653AF42</accession>
<reference evidence="1" key="1">
    <citation type="submission" date="2018-07" db="EMBL/GenBank/DDBJ databases">
        <authorList>
            <consortium name="Genoscope - CEA"/>
            <person name="William W."/>
        </authorList>
    </citation>
    <scope>NUCLEOTIDE SEQUENCE</scope>
    <source>
        <strain evidence="1">IK1</strain>
    </source>
</reference>
<dbReference type="InterPro" id="IPR043504">
    <property type="entry name" value="Peptidase_S1_PA_chymotrypsin"/>
</dbReference>
<sequence>MNPGRRASAAPSAGTVKAARLPTFGADARTLRTLLAFGLFFLEVFFPGLTPRDLRAEDGWQSYALPMAELEAVVTGWLERSGFEVGGATLAMGYRRLDARKGEEAWEVRLRPQSPLGSQLLAVFTRGGDPDPARAAALDRFVTDYLGGSTGPAAGVSNRDIPAAVLSRIESVVCIRVGEGAAESQISGVVLNRGGLILCVAHALGRGDGVQVVFHDGRVLQGLPVRLEPHRDLSLVRVAGKAPPGVSPREGRRLVGMGERVYSIGCPLRLGGTVFQGTVNGPPRKVDGQPLWVVRMEIYPGSSGSPVFDVQGHLVGMVKGRYRGTDSVGFLIPLETILAFLNEG</sequence>
<dbReference type="EMBL" id="UPXX01000031">
    <property type="protein sequence ID" value="VBB46672.1"/>
    <property type="molecule type" value="Genomic_DNA"/>
</dbReference>
<dbReference type="GO" id="GO:0006508">
    <property type="term" value="P:proteolysis"/>
    <property type="evidence" value="ECO:0007669"/>
    <property type="project" value="InterPro"/>
</dbReference>
<proteinExistence type="predicted"/>
<evidence type="ECO:0008006" key="2">
    <source>
        <dbReference type="Google" id="ProtNLM"/>
    </source>
</evidence>
<evidence type="ECO:0000313" key="1">
    <source>
        <dbReference type="EMBL" id="VBB46672.1"/>
    </source>
</evidence>
<dbReference type="AlphaFoldDB" id="A0A653AF42"/>
<dbReference type="InterPro" id="IPR009003">
    <property type="entry name" value="Peptidase_S1_PA"/>
</dbReference>
<dbReference type="PRINTS" id="PR00834">
    <property type="entry name" value="PROTEASES2C"/>
</dbReference>
<dbReference type="Gene3D" id="2.40.10.10">
    <property type="entry name" value="Trypsin-like serine proteases"/>
    <property type="match status" value="2"/>
</dbReference>
<name>A0A653AF42_UNCDX</name>
<dbReference type="Pfam" id="PF13365">
    <property type="entry name" value="Trypsin_2"/>
    <property type="match status" value="1"/>
</dbReference>
<dbReference type="SUPFAM" id="SSF50494">
    <property type="entry name" value="Trypsin-like serine proteases"/>
    <property type="match status" value="1"/>
</dbReference>
<dbReference type="PANTHER" id="PTHR43019:SF64">
    <property type="entry name" value="OS07G0666400 PROTEIN"/>
    <property type="match status" value="1"/>
</dbReference>